<gene>
    <name evidence="3" type="ORF">MPP7335_00697</name>
</gene>
<dbReference type="AlphaFoldDB" id="A0A375YCZ3"/>
<dbReference type="EMBL" id="UEGS01000001">
    <property type="protein sequence ID" value="SRX78964.1"/>
    <property type="molecule type" value="Genomic_DNA"/>
</dbReference>
<accession>A0A375YCZ3</accession>
<dbReference type="STRING" id="39692.BST38_28335"/>
<evidence type="ECO:0000313" key="4">
    <source>
        <dbReference type="Proteomes" id="UP000252008"/>
    </source>
</evidence>
<evidence type="ECO:0000256" key="2">
    <source>
        <dbReference type="SAM" id="SignalP"/>
    </source>
</evidence>
<keyword evidence="2" id="KW-0732">Signal</keyword>
<organism evidence="3 4">
    <name type="scientific">Mycolicibacterium parafortuitum</name>
    <name type="common">Mycobacterium parafortuitum</name>
    <dbReference type="NCBI Taxonomy" id="39692"/>
    <lineage>
        <taxon>Bacteria</taxon>
        <taxon>Bacillati</taxon>
        <taxon>Actinomycetota</taxon>
        <taxon>Actinomycetes</taxon>
        <taxon>Mycobacteriales</taxon>
        <taxon>Mycobacteriaceae</taxon>
        <taxon>Mycolicibacterium</taxon>
    </lineage>
</organism>
<dbReference type="Proteomes" id="UP000252008">
    <property type="component" value="Unassembled WGS sequence"/>
</dbReference>
<keyword evidence="4" id="KW-1185">Reference proteome</keyword>
<feature type="signal peptide" evidence="2">
    <location>
        <begin position="1"/>
        <end position="31"/>
    </location>
</feature>
<feature type="chain" id="PRO_5016730108" evidence="2">
    <location>
        <begin position="32"/>
        <end position="404"/>
    </location>
</feature>
<reference evidence="3 4" key="1">
    <citation type="submission" date="2018-05" db="EMBL/GenBank/DDBJ databases">
        <authorList>
            <consortium name="IHU Genomes"/>
        </authorList>
    </citation>
    <scope>NUCLEOTIDE SEQUENCE [LARGE SCALE GENOMIC DNA]</scope>
    <source>
        <strain evidence="3 4">P7335</strain>
    </source>
</reference>
<sequence>MTAMLMTRPSPVSRPSPFLVAVLALLTCVLAACTGVEPTPGSTTPATSTSTSRSPFEPTTTNAAPDTSIPLLAYRAADEIGIVEGTTVVATAEGAFSPSNDLITTEDGKFVFARTVDGQLAALEVATGEGGTRDFPVGPSLGTAGGSTVVWWEQPNRLMRVDLADPQAQPELHQIVALPPVPGIRPGEPRLVVARGGTTVLARVEAPPSPFGGPDTLYAIRGPGPPTPLGQVDANSPVTVARLSPDGATLSYALYRATDSACGTAAVVTSDADGAQQTFDVAGPDADAGSRVTKLWWPSTGPPKLSLTTWTCGQPQTYPPLVWQVSGEHIAQSDPPTSALQTAEVAPGQRALVLPSTASPADPAGTLVFEESSRRIPVKGLEKGSESGTAMGPVDAIAVIPPSP</sequence>
<name>A0A375YCZ3_MYCPF</name>
<feature type="compositionally biased region" description="Low complexity" evidence="1">
    <location>
        <begin position="37"/>
        <end position="55"/>
    </location>
</feature>
<protein>
    <submittedName>
        <fullName evidence="3">Uncharacterized protein</fullName>
    </submittedName>
</protein>
<evidence type="ECO:0000313" key="3">
    <source>
        <dbReference type="EMBL" id="SRX78964.1"/>
    </source>
</evidence>
<feature type="region of interest" description="Disordered" evidence="1">
    <location>
        <begin position="37"/>
        <end position="64"/>
    </location>
</feature>
<dbReference type="SUPFAM" id="SSF82171">
    <property type="entry name" value="DPP6 N-terminal domain-like"/>
    <property type="match status" value="1"/>
</dbReference>
<proteinExistence type="predicted"/>
<evidence type="ECO:0000256" key="1">
    <source>
        <dbReference type="SAM" id="MobiDB-lite"/>
    </source>
</evidence>